<dbReference type="PROSITE" id="PS51257">
    <property type="entry name" value="PROKAR_LIPOPROTEIN"/>
    <property type="match status" value="1"/>
</dbReference>
<proteinExistence type="predicted"/>
<comment type="caution">
    <text evidence="2">The sequence shown here is derived from an EMBL/GenBank/DDBJ whole genome shotgun (WGS) entry which is preliminary data.</text>
</comment>
<keyword evidence="1" id="KW-0732">Signal</keyword>
<feature type="signal peptide" evidence="1">
    <location>
        <begin position="1"/>
        <end position="21"/>
    </location>
</feature>
<dbReference type="RefSeq" id="WP_036963548.1">
    <property type="nucleotide sequence ID" value="NZ_JALD01000072.1"/>
</dbReference>
<protein>
    <submittedName>
        <fullName evidence="2">Lipoprotein</fullName>
    </submittedName>
</protein>
<dbReference type="Proteomes" id="UP000022311">
    <property type="component" value="Unassembled WGS sequence"/>
</dbReference>
<evidence type="ECO:0000313" key="3">
    <source>
        <dbReference type="Proteomes" id="UP000022311"/>
    </source>
</evidence>
<evidence type="ECO:0000256" key="1">
    <source>
        <dbReference type="SAM" id="SignalP"/>
    </source>
</evidence>
<evidence type="ECO:0000313" key="2">
    <source>
        <dbReference type="EMBL" id="EUD09427.1"/>
    </source>
</evidence>
<dbReference type="EMBL" id="JALD01000072">
    <property type="protein sequence ID" value="EUD09427.1"/>
    <property type="molecule type" value="Genomic_DNA"/>
</dbReference>
<sequence>MNKISYKLTLAALLFTVAVSGCTKNTTSITNKETIESCSRYLPEGSTYWVSIEGEIDLNKKFHGDLNVNVPDDKSGDPKYSGEGFKVKVNQFMNCVGGFINDSIGDIEVTVKNGTQKAEQ</sequence>
<name>A0AAV3M153_9GAMM</name>
<feature type="chain" id="PRO_5043573468" evidence="1">
    <location>
        <begin position="22"/>
        <end position="120"/>
    </location>
</feature>
<reference evidence="2 3" key="1">
    <citation type="submission" date="2014-01" db="EMBL/GenBank/DDBJ databases">
        <authorList>
            <person name="Durkin A.S."/>
            <person name="McCorrison J."/>
            <person name="Torralba M."/>
            <person name="Gillis M."/>
            <person name="Haft D.H."/>
            <person name="Methe B."/>
            <person name="Sutton G."/>
            <person name="Nelson K.E."/>
        </authorList>
    </citation>
    <scope>NUCLEOTIDE SEQUENCE [LARGE SCALE GENOMIC DNA]</scope>
    <source>
        <strain evidence="2 3">205/92</strain>
    </source>
</reference>
<organism evidence="2 3">
    <name type="scientific">Providencia alcalifaciens 205/92</name>
    <dbReference type="NCBI Taxonomy" id="1256988"/>
    <lineage>
        <taxon>Bacteria</taxon>
        <taxon>Pseudomonadati</taxon>
        <taxon>Pseudomonadota</taxon>
        <taxon>Gammaproteobacteria</taxon>
        <taxon>Enterobacterales</taxon>
        <taxon>Morganellaceae</taxon>
        <taxon>Providencia</taxon>
    </lineage>
</organism>
<dbReference type="AlphaFoldDB" id="A0AAV3M153"/>
<keyword evidence="2" id="KW-0449">Lipoprotein</keyword>
<accession>A0AAV3M153</accession>
<gene>
    <name evidence="2" type="ORF">HMPREF1563_3910</name>
</gene>